<keyword evidence="2" id="KW-1185">Reference proteome</keyword>
<evidence type="ECO:0000313" key="1">
    <source>
        <dbReference type="EMBL" id="GFP28751.1"/>
    </source>
</evidence>
<reference evidence="1 2" key="1">
    <citation type="journal article" date="2020" name="Front. Microbiol.">
        <title>Single-cell genomics of novel Actinobacteria with the Wood-Ljungdahl pathway discovered in a serpentinizing system.</title>
        <authorList>
            <person name="Merino N."/>
            <person name="Kawai M."/>
            <person name="Boyd E.S."/>
            <person name="Colman D.R."/>
            <person name="McGlynn S.E."/>
            <person name="Nealson K.H."/>
            <person name="Kurokawa K."/>
            <person name="Hongoh Y."/>
        </authorList>
    </citation>
    <scope>NUCLEOTIDE SEQUENCE [LARGE SCALE GENOMIC DNA]</scope>
    <source>
        <strain evidence="1 2">S33</strain>
    </source>
</reference>
<dbReference type="Proteomes" id="UP000591948">
    <property type="component" value="Unassembled WGS sequence"/>
</dbReference>
<feature type="non-terminal residue" evidence="1">
    <location>
        <position position="1"/>
    </location>
</feature>
<dbReference type="AlphaFoldDB" id="A0A6V8PD03"/>
<comment type="caution">
    <text evidence="1">The sequence shown here is derived from an EMBL/GenBank/DDBJ whole genome shotgun (WGS) entry which is preliminary data.</text>
</comment>
<sequence length="272" mass="30368">GGGLNLWGIRGSAGEIGLKASGAEEYFGLIYIGDTSTFKKLVEEDDSGITLEEDAVTGSLFDGISEPDTSIDVLIGAKKFMEGWNSWRVSNMGLLNIGRKEGSEIIQLFGRGVRLRGKGFSLKRSSALDGKHPDHRGLLETLNIFAVRANYMSQFREYLEKEGVEIEGYVELPLFIWANEKFLNKGLVVPRVPEDRNFEAESDILLEPETRVHVHVDMSMKVQAIESGSEGVTVVDVRAGRERPILDESLELVDWEKAYLDLLEYKERKGLI</sequence>
<accession>A0A6V8PD03</accession>
<feature type="non-terminal residue" evidence="1">
    <location>
        <position position="272"/>
    </location>
</feature>
<protein>
    <submittedName>
        <fullName evidence="1">Uncharacterized protein</fullName>
    </submittedName>
</protein>
<dbReference type="EMBL" id="BLRY01000387">
    <property type="protein sequence ID" value="GFP28751.1"/>
    <property type="molecule type" value="Genomic_DNA"/>
</dbReference>
<proteinExistence type="predicted"/>
<organism evidence="1 2">
    <name type="scientific">Candidatus Hakubella thermalkaliphila</name>
    <dbReference type="NCBI Taxonomy" id="2754717"/>
    <lineage>
        <taxon>Bacteria</taxon>
        <taxon>Bacillati</taxon>
        <taxon>Actinomycetota</taxon>
        <taxon>Actinomycetota incertae sedis</taxon>
        <taxon>Candidatus Hakubellales</taxon>
        <taxon>Candidatus Hakubellaceae</taxon>
        <taxon>Candidatus Hakubella</taxon>
    </lineage>
</organism>
<gene>
    <name evidence="1" type="ORF">HKBW3S33_02167</name>
</gene>
<evidence type="ECO:0000313" key="2">
    <source>
        <dbReference type="Proteomes" id="UP000591948"/>
    </source>
</evidence>
<name>A0A6V8PD03_9ACTN</name>